<dbReference type="RefSeq" id="WP_345427321.1">
    <property type="nucleotide sequence ID" value="NZ_AP031496.1"/>
</dbReference>
<evidence type="ECO:0000256" key="9">
    <source>
        <dbReference type="ARBA" id="ARBA00023237"/>
    </source>
</evidence>
<dbReference type="InterPro" id="IPR039426">
    <property type="entry name" value="TonB-dep_rcpt-like"/>
</dbReference>
<evidence type="ECO:0000256" key="1">
    <source>
        <dbReference type="ARBA" id="ARBA00004571"/>
    </source>
</evidence>
<accession>A0AAV3U863</accession>
<keyword evidence="5 10" id="KW-0812">Transmembrane</keyword>
<feature type="domain" description="TonB-dependent receptor plug" evidence="13">
    <location>
        <begin position="69"/>
        <end position="169"/>
    </location>
</feature>
<dbReference type="SUPFAM" id="SSF56935">
    <property type="entry name" value="Porins"/>
    <property type="match status" value="1"/>
</dbReference>
<keyword evidence="9 10" id="KW-0998">Cell outer membrane</keyword>
<dbReference type="Proteomes" id="UP001409585">
    <property type="component" value="Unassembled WGS sequence"/>
</dbReference>
<dbReference type="AlphaFoldDB" id="A0AAV3U863"/>
<keyword evidence="3 10" id="KW-0813">Transport</keyword>
<keyword evidence="15" id="KW-1185">Reference proteome</keyword>
<dbReference type="InterPro" id="IPR012910">
    <property type="entry name" value="Plug_dom"/>
</dbReference>
<evidence type="ECO:0000256" key="2">
    <source>
        <dbReference type="ARBA" id="ARBA00009810"/>
    </source>
</evidence>
<evidence type="ECO:0000259" key="12">
    <source>
        <dbReference type="Pfam" id="PF00593"/>
    </source>
</evidence>
<comment type="caution">
    <text evidence="14">The sequence shown here is derived from an EMBL/GenBank/DDBJ whole genome shotgun (WGS) entry which is preliminary data.</text>
</comment>
<evidence type="ECO:0000313" key="14">
    <source>
        <dbReference type="EMBL" id="GAA4958340.1"/>
    </source>
</evidence>
<evidence type="ECO:0000256" key="5">
    <source>
        <dbReference type="ARBA" id="ARBA00022692"/>
    </source>
</evidence>
<dbReference type="InterPro" id="IPR036942">
    <property type="entry name" value="Beta-barrel_TonB_sf"/>
</dbReference>
<dbReference type="InterPro" id="IPR037066">
    <property type="entry name" value="Plug_dom_sf"/>
</dbReference>
<dbReference type="PANTHER" id="PTHR32552">
    <property type="entry name" value="FERRICHROME IRON RECEPTOR-RELATED"/>
    <property type="match status" value="1"/>
</dbReference>
<sequence>MQFRPFPIHSLWHAIACANSQRAACAVVVGCMGSTLALAQNAGLEEVVVEGKYLVNEQLDTATGLGLSRQETPQSVTILTAQRIIDQNLATVVDTVLNTVGVNSTEVDNVRNTLQARGFDIANYQIDGVPLAWSLAGDSGETIADVSIYERVEFVRGSTGLLTGQGDPSASINLVRKHATSQEFKGYAAGAVGSWDTREVSFDVANKLSPSGAIRGRLVGKYKERESYSDYFSAETNVLYGTVEADLSSSTLLRAGFSYQSDSPDAAVWGGLPGIFSDGSATDWDVETTTAPHWSAWDTTSENAFVNLQHTFVNDWELTLSYNKLSYENDTRLLYLYGDLDAATGAGLISWPYRSEGESDQDSFNFQLQGEYSLFGAEHEFVVGGLYSEQSAVAKTYTALTNSFLAVDNFYQWNGDFLQPQWSDSPTTTAQDMDTEQEGLFAATRINVSDALKVILGGRISSWQRSGQSYATVTDFGEDDVLVPYFGVLYDINDEHRVYASYTSIFNPQNAQDLNGNYLDSIEGNTFEVGLKSQFLNDRLQASLAVFRIEQDNLGQDHAIDGVVQYVPGSPGSIAQIESEGVTSEGFEIELVGQLLDGWNATVGYSYFTAEDAAGVDVNTDHPRKQFNLFTTYQLVDALPQLTLGGGINWQDETYQGGASQDAYTLIDLMARYDITENLNLQLNLKNLTDEKYYNYIAGNSQVRFGAPRNGTLSVRYLF</sequence>
<dbReference type="InterPro" id="IPR010105">
    <property type="entry name" value="TonB_sidphr_rcpt"/>
</dbReference>
<keyword evidence="4 10" id="KW-1134">Transmembrane beta strand</keyword>
<dbReference type="GO" id="GO:0015891">
    <property type="term" value="P:siderophore transport"/>
    <property type="evidence" value="ECO:0007669"/>
    <property type="project" value="InterPro"/>
</dbReference>
<dbReference type="GO" id="GO:0038023">
    <property type="term" value="F:signaling receptor activity"/>
    <property type="evidence" value="ECO:0007669"/>
    <property type="project" value="InterPro"/>
</dbReference>
<keyword evidence="8 14" id="KW-0675">Receptor</keyword>
<keyword evidence="7 10" id="KW-0472">Membrane</keyword>
<protein>
    <submittedName>
        <fullName evidence="14">Ferric-rhodotorulic acid/ferric-coprogen receptor FhuE</fullName>
    </submittedName>
</protein>
<evidence type="ECO:0000256" key="8">
    <source>
        <dbReference type="ARBA" id="ARBA00023170"/>
    </source>
</evidence>
<evidence type="ECO:0000256" key="7">
    <source>
        <dbReference type="ARBA" id="ARBA00023136"/>
    </source>
</evidence>
<proteinExistence type="inferred from homology"/>
<name>A0AAV3U863_9ALTE</name>
<evidence type="ECO:0000256" key="6">
    <source>
        <dbReference type="ARBA" id="ARBA00023077"/>
    </source>
</evidence>
<dbReference type="EMBL" id="BAABLX010000076">
    <property type="protein sequence ID" value="GAA4958340.1"/>
    <property type="molecule type" value="Genomic_DNA"/>
</dbReference>
<reference evidence="15" key="1">
    <citation type="journal article" date="2019" name="Int. J. Syst. Evol. Microbiol.">
        <title>The Global Catalogue of Microorganisms (GCM) 10K type strain sequencing project: providing services to taxonomists for standard genome sequencing and annotation.</title>
        <authorList>
            <consortium name="The Broad Institute Genomics Platform"/>
            <consortium name="The Broad Institute Genome Sequencing Center for Infectious Disease"/>
            <person name="Wu L."/>
            <person name="Ma J."/>
        </authorList>
    </citation>
    <scope>NUCLEOTIDE SEQUENCE [LARGE SCALE GENOMIC DNA]</scope>
    <source>
        <strain evidence="15">JCM 19134</strain>
    </source>
</reference>
<keyword evidence="6 11" id="KW-0798">TonB box</keyword>
<dbReference type="PROSITE" id="PS52016">
    <property type="entry name" value="TONB_DEPENDENT_REC_3"/>
    <property type="match status" value="1"/>
</dbReference>
<evidence type="ECO:0000256" key="4">
    <source>
        <dbReference type="ARBA" id="ARBA00022452"/>
    </source>
</evidence>
<comment type="subcellular location">
    <subcellularLocation>
        <location evidence="1 10">Cell outer membrane</location>
        <topology evidence="1 10">Multi-pass membrane protein</topology>
    </subcellularLocation>
</comment>
<gene>
    <name evidence="14" type="primary">fhuE</name>
    <name evidence="14" type="ORF">GCM10025791_43700</name>
</gene>
<feature type="domain" description="TonB-dependent receptor-like beta-barrel" evidence="12">
    <location>
        <begin position="258"/>
        <end position="688"/>
    </location>
</feature>
<evidence type="ECO:0000313" key="15">
    <source>
        <dbReference type="Proteomes" id="UP001409585"/>
    </source>
</evidence>
<dbReference type="PANTHER" id="PTHR32552:SF74">
    <property type="entry name" value="HYDROXAMATE SIDEROPHORE RECEPTOR FHUE"/>
    <property type="match status" value="1"/>
</dbReference>
<dbReference type="Pfam" id="PF07715">
    <property type="entry name" value="Plug"/>
    <property type="match status" value="1"/>
</dbReference>
<evidence type="ECO:0000256" key="11">
    <source>
        <dbReference type="RuleBase" id="RU003357"/>
    </source>
</evidence>
<dbReference type="Gene3D" id="2.170.130.10">
    <property type="entry name" value="TonB-dependent receptor, plug domain"/>
    <property type="match status" value="1"/>
</dbReference>
<dbReference type="GO" id="GO:0009279">
    <property type="term" value="C:cell outer membrane"/>
    <property type="evidence" value="ECO:0007669"/>
    <property type="project" value="UniProtKB-SubCell"/>
</dbReference>
<dbReference type="Pfam" id="PF00593">
    <property type="entry name" value="TonB_dep_Rec_b-barrel"/>
    <property type="match status" value="1"/>
</dbReference>
<dbReference type="InterPro" id="IPR000531">
    <property type="entry name" value="Beta-barrel_TonB"/>
</dbReference>
<dbReference type="CDD" id="cd01347">
    <property type="entry name" value="ligand_gated_channel"/>
    <property type="match status" value="1"/>
</dbReference>
<evidence type="ECO:0000256" key="3">
    <source>
        <dbReference type="ARBA" id="ARBA00022448"/>
    </source>
</evidence>
<evidence type="ECO:0000259" key="13">
    <source>
        <dbReference type="Pfam" id="PF07715"/>
    </source>
</evidence>
<dbReference type="Gene3D" id="2.40.170.20">
    <property type="entry name" value="TonB-dependent receptor, beta-barrel domain"/>
    <property type="match status" value="1"/>
</dbReference>
<dbReference type="NCBIfam" id="TIGR01783">
    <property type="entry name" value="TonB-siderophor"/>
    <property type="match status" value="1"/>
</dbReference>
<evidence type="ECO:0000256" key="10">
    <source>
        <dbReference type="PROSITE-ProRule" id="PRU01360"/>
    </source>
</evidence>
<comment type="similarity">
    <text evidence="2 10 11">Belongs to the TonB-dependent receptor family.</text>
</comment>
<organism evidence="14 15">
    <name type="scientific">Halioxenophilus aromaticivorans</name>
    <dbReference type="NCBI Taxonomy" id="1306992"/>
    <lineage>
        <taxon>Bacteria</taxon>
        <taxon>Pseudomonadati</taxon>
        <taxon>Pseudomonadota</taxon>
        <taxon>Gammaproteobacteria</taxon>
        <taxon>Alteromonadales</taxon>
        <taxon>Alteromonadaceae</taxon>
        <taxon>Halioxenophilus</taxon>
    </lineage>
</organism>
<dbReference type="GO" id="GO:0015344">
    <property type="term" value="F:siderophore uptake transmembrane transporter activity"/>
    <property type="evidence" value="ECO:0007669"/>
    <property type="project" value="TreeGrafter"/>
</dbReference>